<keyword evidence="5" id="KW-0472">Membrane</keyword>
<dbReference type="PANTHER" id="PTHR22803">
    <property type="entry name" value="MANNOSE, PHOSPHOLIPASE, LECTIN RECEPTOR RELATED"/>
    <property type="match status" value="1"/>
</dbReference>
<dbReference type="Proteomes" id="UP001142489">
    <property type="component" value="Unassembled WGS sequence"/>
</dbReference>
<evidence type="ECO:0000256" key="4">
    <source>
        <dbReference type="ARBA" id="ARBA00023157"/>
    </source>
</evidence>
<dbReference type="EMBL" id="JAPFRF010000011">
    <property type="protein sequence ID" value="KAJ7317613.1"/>
    <property type="molecule type" value="Genomic_DNA"/>
</dbReference>
<dbReference type="PROSITE" id="PS50041">
    <property type="entry name" value="C_TYPE_LECTIN_2"/>
    <property type="match status" value="1"/>
</dbReference>
<proteinExistence type="predicted"/>
<keyword evidence="4" id="KW-1015">Disulfide bond</keyword>
<keyword evidence="8" id="KW-1185">Reference proteome</keyword>
<dbReference type="SMART" id="SM00034">
    <property type="entry name" value="CLECT"/>
    <property type="match status" value="1"/>
</dbReference>
<dbReference type="PROSITE" id="PS00615">
    <property type="entry name" value="C_TYPE_LECTIN_1"/>
    <property type="match status" value="1"/>
</dbReference>
<dbReference type="AlphaFoldDB" id="A0A9Q0XKG8"/>
<dbReference type="InterPro" id="IPR033989">
    <property type="entry name" value="CD209-like_CTLD"/>
</dbReference>
<evidence type="ECO:0000256" key="2">
    <source>
        <dbReference type="ARBA" id="ARBA00022525"/>
    </source>
</evidence>
<name>A0A9Q0XKG8_9SAUR</name>
<evidence type="ECO:0000256" key="5">
    <source>
        <dbReference type="SAM" id="Phobius"/>
    </source>
</evidence>
<accession>A0A9Q0XKG8</accession>
<evidence type="ECO:0000313" key="8">
    <source>
        <dbReference type="Proteomes" id="UP001142489"/>
    </source>
</evidence>
<dbReference type="GO" id="GO:0030246">
    <property type="term" value="F:carbohydrate binding"/>
    <property type="evidence" value="ECO:0007669"/>
    <property type="project" value="UniProtKB-KW"/>
</dbReference>
<sequence length="238" mass="27598">MGYPSHSDIKTKKQDIRVLTKCTGFGYEARGHSFDAEGRTLIQRPFFPIYVLLGLSYLLVFIGFVVSLSKVATVSSELHKMHAEKAKDPFGHDFQLFPCGSDTRQWEYSNGKCYYFSLKAIPWHQAKAECEKQQSHLAVIKSLAEQNFLQTRTRNERYWIGLHDQHTEGEWKWLDGTDYRTGFKNWKQGEPNTYLNQEEDCGQLWLNGQWNDFTCNSNSYYVCEKPVPRKATAAPKMT</sequence>
<feature type="transmembrane region" description="Helical" evidence="5">
    <location>
        <begin position="49"/>
        <end position="68"/>
    </location>
</feature>
<dbReference type="InterPro" id="IPR016187">
    <property type="entry name" value="CTDL_fold"/>
</dbReference>
<reference evidence="7" key="1">
    <citation type="journal article" date="2023" name="DNA Res.">
        <title>Chromosome-level genome assembly of Phrynocephalus forsythii using third-generation DNA sequencing and Hi-C analysis.</title>
        <authorList>
            <person name="Qi Y."/>
            <person name="Zhao W."/>
            <person name="Zhao Y."/>
            <person name="Niu C."/>
            <person name="Cao S."/>
            <person name="Zhang Y."/>
        </authorList>
    </citation>
    <scope>NUCLEOTIDE SEQUENCE</scope>
    <source>
        <tissue evidence="7">Muscle</tissue>
    </source>
</reference>
<dbReference type="SUPFAM" id="SSF56436">
    <property type="entry name" value="C-type lectin-like"/>
    <property type="match status" value="1"/>
</dbReference>
<dbReference type="GO" id="GO:0005576">
    <property type="term" value="C:extracellular region"/>
    <property type="evidence" value="ECO:0007669"/>
    <property type="project" value="UniProtKB-SubCell"/>
</dbReference>
<evidence type="ECO:0000256" key="3">
    <source>
        <dbReference type="ARBA" id="ARBA00022734"/>
    </source>
</evidence>
<dbReference type="OrthoDB" id="2142683at2759"/>
<feature type="domain" description="C-type lectin" evidence="6">
    <location>
        <begin position="109"/>
        <end position="224"/>
    </location>
</feature>
<evidence type="ECO:0000259" key="6">
    <source>
        <dbReference type="PROSITE" id="PS50041"/>
    </source>
</evidence>
<gene>
    <name evidence="7" type="ORF">JRQ81_003775</name>
</gene>
<comment type="caution">
    <text evidence="7">The sequence shown here is derived from an EMBL/GenBank/DDBJ whole genome shotgun (WGS) entry which is preliminary data.</text>
</comment>
<dbReference type="InterPro" id="IPR001304">
    <property type="entry name" value="C-type_lectin-like"/>
</dbReference>
<keyword evidence="3" id="KW-0430">Lectin</keyword>
<keyword evidence="5" id="KW-0812">Transmembrane</keyword>
<dbReference type="InterPro" id="IPR016186">
    <property type="entry name" value="C-type_lectin-like/link_sf"/>
</dbReference>
<dbReference type="InterPro" id="IPR018378">
    <property type="entry name" value="C-type_lectin_CS"/>
</dbReference>
<keyword evidence="5" id="KW-1133">Transmembrane helix</keyword>
<evidence type="ECO:0000256" key="1">
    <source>
        <dbReference type="ARBA" id="ARBA00004613"/>
    </source>
</evidence>
<protein>
    <recommendedName>
        <fullName evidence="6">C-type lectin domain-containing protein</fullName>
    </recommendedName>
</protein>
<dbReference type="CDD" id="cd03590">
    <property type="entry name" value="CLECT_DC-SIGN_like"/>
    <property type="match status" value="1"/>
</dbReference>
<dbReference type="Gene3D" id="3.10.100.10">
    <property type="entry name" value="Mannose-Binding Protein A, subunit A"/>
    <property type="match status" value="1"/>
</dbReference>
<keyword evidence="2" id="KW-0964">Secreted</keyword>
<dbReference type="InterPro" id="IPR050111">
    <property type="entry name" value="C-type_lectin/snaclec_domain"/>
</dbReference>
<comment type="subcellular location">
    <subcellularLocation>
        <location evidence="1">Secreted</location>
    </subcellularLocation>
</comment>
<evidence type="ECO:0000313" key="7">
    <source>
        <dbReference type="EMBL" id="KAJ7317613.1"/>
    </source>
</evidence>
<dbReference type="Pfam" id="PF00059">
    <property type="entry name" value="Lectin_C"/>
    <property type="match status" value="1"/>
</dbReference>
<organism evidence="7 8">
    <name type="scientific">Phrynocephalus forsythii</name>
    <dbReference type="NCBI Taxonomy" id="171643"/>
    <lineage>
        <taxon>Eukaryota</taxon>
        <taxon>Metazoa</taxon>
        <taxon>Chordata</taxon>
        <taxon>Craniata</taxon>
        <taxon>Vertebrata</taxon>
        <taxon>Euteleostomi</taxon>
        <taxon>Lepidosauria</taxon>
        <taxon>Squamata</taxon>
        <taxon>Bifurcata</taxon>
        <taxon>Unidentata</taxon>
        <taxon>Episquamata</taxon>
        <taxon>Toxicofera</taxon>
        <taxon>Iguania</taxon>
        <taxon>Acrodonta</taxon>
        <taxon>Agamidae</taxon>
        <taxon>Agaminae</taxon>
        <taxon>Phrynocephalus</taxon>
    </lineage>
</organism>